<keyword evidence="1" id="KW-0732">Signal</keyword>
<sequence>MKFYIFLTLLFFCTIFCGGDTEAAKCPKNKEPSPDCNYCSRSCENDLLACTLMGCIGDDYEKPCICKAGYRTDGDNCTRC</sequence>
<dbReference type="AlphaFoldDB" id="A0A914DK47"/>
<dbReference type="WBParaSite" id="ACRNAN_scaffold2930.g15534.t1">
    <property type="protein sequence ID" value="ACRNAN_scaffold2930.g15534.t1"/>
    <property type="gene ID" value="ACRNAN_scaffold2930.g15534"/>
</dbReference>
<name>A0A914DK47_9BILA</name>
<reference evidence="3" key="1">
    <citation type="submission" date="2022-11" db="UniProtKB">
        <authorList>
            <consortium name="WormBaseParasite"/>
        </authorList>
    </citation>
    <scope>IDENTIFICATION</scope>
</reference>
<organism evidence="2 3">
    <name type="scientific">Acrobeloides nanus</name>
    <dbReference type="NCBI Taxonomy" id="290746"/>
    <lineage>
        <taxon>Eukaryota</taxon>
        <taxon>Metazoa</taxon>
        <taxon>Ecdysozoa</taxon>
        <taxon>Nematoda</taxon>
        <taxon>Chromadorea</taxon>
        <taxon>Rhabditida</taxon>
        <taxon>Tylenchina</taxon>
        <taxon>Cephalobomorpha</taxon>
        <taxon>Cephaloboidea</taxon>
        <taxon>Cephalobidae</taxon>
        <taxon>Acrobeloides</taxon>
    </lineage>
</organism>
<accession>A0A914DK47</accession>
<dbReference type="Proteomes" id="UP000887540">
    <property type="component" value="Unplaced"/>
</dbReference>
<protein>
    <submittedName>
        <fullName evidence="3">Uncharacterized protein</fullName>
    </submittedName>
</protein>
<feature type="chain" id="PRO_5038055002" evidence="1">
    <location>
        <begin position="24"/>
        <end position="80"/>
    </location>
</feature>
<feature type="signal peptide" evidence="1">
    <location>
        <begin position="1"/>
        <end position="23"/>
    </location>
</feature>
<evidence type="ECO:0000256" key="1">
    <source>
        <dbReference type="SAM" id="SignalP"/>
    </source>
</evidence>
<keyword evidence="2" id="KW-1185">Reference proteome</keyword>
<evidence type="ECO:0000313" key="2">
    <source>
        <dbReference type="Proteomes" id="UP000887540"/>
    </source>
</evidence>
<evidence type="ECO:0000313" key="3">
    <source>
        <dbReference type="WBParaSite" id="ACRNAN_scaffold2930.g15534.t1"/>
    </source>
</evidence>
<proteinExistence type="predicted"/>